<accession>A0AC34GSU7</accession>
<dbReference type="WBParaSite" id="ES5_v2.g777.t1">
    <property type="protein sequence ID" value="ES5_v2.g777.t1"/>
    <property type="gene ID" value="ES5_v2.g777"/>
</dbReference>
<evidence type="ECO:0000313" key="2">
    <source>
        <dbReference type="WBParaSite" id="ES5_v2.g777.t1"/>
    </source>
</evidence>
<proteinExistence type="predicted"/>
<sequence length="313" mass="36140">MLGQYHSAPQINLNFRIEILYSHESEVKTDEDFLVTALQHRQLSRHTSSISNHIFSDLPEHWKYLADTVRLEQLCRGHFDIVIVEKFKNIAIGFCHSTKKRPVVLYRQCYADFKSLKLGDCIKGVLGKMYIHVENPTLILTDLYVYHVSGEANLRSHVYESYVSSDVLKIRDFTSEISKIQKINDYDVLFSSFGAIILPNKLSKILSTKSLKNTFIMGSIKYGLVGIAENRYACWTLHLDFAVYKKQILYAECVRGRIRIVPGADKKLRLLLDSGPKVVRMVEPGFVENVDNPVRRFDDINFVNFNDYLKINH</sequence>
<reference evidence="2" key="1">
    <citation type="submission" date="2022-11" db="UniProtKB">
        <authorList>
            <consortium name="WormBaseParasite"/>
        </authorList>
    </citation>
    <scope>IDENTIFICATION</scope>
</reference>
<name>A0AC34GSU7_9BILA</name>
<dbReference type="Proteomes" id="UP000887579">
    <property type="component" value="Unplaced"/>
</dbReference>
<evidence type="ECO:0000313" key="1">
    <source>
        <dbReference type="Proteomes" id="UP000887579"/>
    </source>
</evidence>
<protein>
    <submittedName>
        <fullName evidence="2">Uncharacterized protein</fullName>
    </submittedName>
</protein>
<organism evidence="1 2">
    <name type="scientific">Panagrolaimus sp. ES5</name>
    <dbReference type="NCBI Taxonomy" id="591445"/>
    <lineage>
        <taxon>Eukaryota</taxon>
        <taxon>Metazoa</taxon>
        <taxon>Ecdysozoa</taxon>
        <taxon>Nematoda</taxon>
        <taxon>Chromadorea</taxon>
        <taxon>Rhabditida</taxon>
        <taxon>Tylenchina</taxon>
        <taxon>Panagrolaimomorpha</taxon>
        <taxon>Panagrolaimoidea</taxon>
        <taxon>Panagrolaimidae</taxon>
        <taxon>Panagrolaimus</taxon>
    </lineage>
</organism>